<keyword evidence="1" id="KW-0805">Transcription regulation</keyword>
<organism evidence="6">
    <name type="scientific">Selaginella moellendorffii</name>
    <name type="common">Spikemoss</name>
    <dbReference type="NCBI Taxonomy" id="88036"/>
    <lineage>
        <taxon>Eukaryota</taxon>
        <taxon>Viridiplantae</taxon>
        <taxon>Streptophyta</taxon>
        <taxon>Embryophyta</taxon>
        <taxon>Tracheophyta</taxon>
        <taxon>Lycopodiopsida</taxon>
        <taxon>Selaginellales</taxon>
        <taxon>Selaginellaceae</taxon>
        <taxon>Selaginella</taxon>
    </lineage>
</organism>
<dbReference type="InterPro" id="IPR029016">
    <property type="entry name" value="GAF-like_dom_sf"/>
</dbReference>
<feature type="domain" description="Transcription factor MYC/MYB N-terminal" evidence="4">
    <location>
        <begin position="51"/>
        <end position="124"/>
    </location>
</feature>
<dbReference type="eggNOG" id="ENOG502SYU4">
    <property type="taxonomic scope" value="Eukaryota"/>
</dbReference>
<dbReference type="Proteomes" id="UP000001514">
    <property type="component" value="Unassembled WGS sequence"/>
</dbReference>
<dbReference type="KEGG" id="smo:SELMODRAFT_432668"/>
<evidence type="ECO:0000256" key="2">
    <source>
        <dbReference type="ARBA" id="ARBA00023159"/>
    </source>
</evidence>
<dbReference type="HOGENOM" id="CLU_1363509_0_0_1"/>
<accession>D8TGQ4</accession>
<evidence type="ECO:0000313" key="6">
    <source>
        <dbReference type="Proteomes" id="UP000001514"/>
    </source>
</evidence>
<proteinExistence type="predicted"/>
<dbReference type="PANTHER" id="PTHR46266:SF4">
    <property type="entry name" value="TRANSCRIPTION FACTOR TT8"/>
    <property type="match status" value="1"/>
</dbReference>
<dbReference type="InParanoid" id="D8TGQ4"/>
<evidence type="ECO:0000259" key="4">
    <source>
        <dbReference type="Pfam" id="PF14215"/>
    </source>
</evidence>
<dbReference type="Pfam" id="PF14215">
    <property type="entry name" value="bHLH-MYC_N"/>
    <property type="match status" value="1"/>
</dbReference>
<evidence type="ECO:0000256" key="1">
    <source>
        <dbReference type="ARBA" id="ARBA00023015"/>
    </source>
</evidence>
<keyword evidence="6" id="KW-1185">Reference proteome</keyword>
<sequence>MTILSLSVLSVSEQQLAALVNYIGWSYVVVWSLPQRALVWQLWPAGSSFQQTLFYTAYKSCQFPFGHGHAGIAVIRREHVWVTGVDVTNTSVFEQRDFLQATIIQSLLCIPLLDGVLEIGSTDTTIRTFLYAAPVSLPVPTEHPSTSTSFIFSQSPSEASLDIPGLHHQSYTTSDWTTIYQATSSLGTLVAGEHFDSSSAS</sequence>
<gene>
    <name evidence="5" type="ORF">SELMODRAFT_432668</name>
</gene>
<protein>
    <recommendedName>
        <fullName evidence="4">Transcription factor MYC/MYB N-terminal domain-containing protein</fullName>
    </recommendedName>
</protein>
<keyword evidence="2" id="KW-0010">Activator</keyword>
<dbReference type="InterPro" id="IPR025610">
    <property type="entry name" value="MYC/MYB_N"/>
</dbReference>
<dbReference type="EMBL" id="GL378222">
    <property type="protein sequence ID" value="EFJ04161.1"/>
    <property type="molecule type" value="Genomic_DNA"/>
</dbReference>
<evidence type="ECO:0000313" key="5">
    <source>
        <dbReference type="EMBL" id="EFJ04161.1"/>
    </source>
</evidence>
<dbReference type="Gene3D" id="3.30.450.40">
    <property type="match status" value="1"/>
</dbReference>
<name>D8TGQ4_SELML</name>
<evidence type="ECO:0000256" key="3">
    <source>
        <dbReference type="ARBA" id="ARBA00023163"/>
    </source>
</evidence>
<dbReference type="Gramene" id="EFJ04161">
    <property type="protein sequence ID" value="EFJ04161"/>
    <property type="gene ID" value="SELMODRAFT_432668"/>
</dbReference>
<dbReference type="AlphaFoldDB" id="D8TGQ4"/>
<dbReference type="SUPFAM" id="SSF55781">
    <property type="entry name" value="GAF domain-like"/>
    <property type="match status" value="1"/>
</dbReference>
<reference evidence="5 6" key="1">
    <citation type="journal article" date="2011" name="Science">
        <title>The Selaginella genome identifies genetic changes associated with the evolution of vascular plants.</title>
        <authorList>
            <person name="Banks J.A."/>
            <person name="Nishiyama T."/>
            <person name="Hasebe M."/>
            <person name="Bowman J.L."/>
            <person name="Gribskov M."/>
            <person name="dePamphilis C."/>
            <person name="Albert V.A."/>
            <person name="Aono N."/>
            <person name="Aoyama T."/>
            <person name="Ambrose B.A."/>
            <person name="Ashton N.W."/>
            <person name="Axtell M.J."/>
            <person name="Barker E."/>
            <person name="Barker M.S."/>
            <person name="Bennetzen J.L."/>
            <person name="Bonawitz N.D."/>
            <person name="Chapple C."/>
            <person name="Cheng C."/>
            <person name="Correa L.G."/>
            <person name="Dacre M."/>
            <person name="DeBarry J."/>
            <person name="Dreyer I."/>
            <person name="Elias M."/>
            <person name="Engstrom E.M."/>
            <person name="Estelle M."/>
            <person name="Feng L."/>
            <person name="Finet C."/>
            <person name="Floyd S.K."/>
            <person name="Frommer W.B."/>
            <person name="Fujita T."/>
            <person name="Gramzow L."/>
            <person name="Gutensohn M."/>
            <person name="Harholt J."/>
            <person name="Hattori M."/>
            <person name="Heyl A."/>
            <person name="Hirai T."/>
            <person name="Hiwatashi Y."/>
            <person name="Ishikawa M."/>
            <person name="Iwata M."/>
            <person name="Karol K.G."/>
            <person name="Koehler B."/>
            <person name="Kolukisaoglu U."/>
            <person name="Kubo M."/>
            <person name="Kurata T."/>
            <person name="Lalonde S."/>
            <person name="Li K."/>
            <person name="Li Y."/>
            <person name="Litt A."/>
            <person name="Lyons E."/>
            <person name="Manning G."/>
            <person name="Maruyama T."/>
            <person name="Michael T.P."/>
            <person name="Mikami K."/>
            <person name="Miyazaki S."/>
            <person name="Morinaga S."/>
            <person name="Murata T."/>
            <person name="Mueller-Roeber B."/>
            <person name="Nelson D.R."/>
            <person name="Obara M."/>
            <person name="Oguri Y."/>
            <person name="Olmstead R.G."/>
            <person name="Onodera N."/>
            <person name="Petersen B.L."/>
            <person name="Pils B."/>
            <person name="Prigge M."/>
            <person name="Rensing S.A."/>
            <person name="Riano-Pachon D.M."/>
            <person name="Roberts A.W."/>
            <person name="Sato Y."/>
            <person name="Scheller H.V."/>
            <person name="Schulz B."/>
            <person name="Schulz C."/>
            <person name="Shakirov E.V."/>
            <person name="Shibagaki N."/>
            <person name="Shinohara N."/>
            <person name="Shippen D.E."/>
            <person name="Soerensen I."/>
            <person name="Sotooka R."/>
            <person name="Sugimoto N."/>
            <person name="Sugita M."/>
            <person name="Sumikawa N."/>
            <person name="Tanurdzic M."/>
            <person name="Theissen G."/>
            <person name="Ulvskov P."/>
            <person name="Wakazuki S."/>
            <person name="Weng J.K."/>
            <person name="Willats W.W."/>
            <person name="Wipf D."/>
            <person name="Wolf P.G."/>
            <person name="Yang L."/>
            <person name="Zimmer A.D."/>
            <person name="Zhu Q."/>
            <person name="Mitros T."/>
            <person name="Hellsten U."/>
            <person name="Loque D."/>
            <person name="Otillar R."/>
            <person name="Salamov A."/>
            <person name="Schmutz J."/>
            <person name="Shapiro H."/>
            <person name="Lindquist E."/>
            <person name="Lucas S."/>
            <person name="Rokhsar D."/>
            <person name="Grigoriev I.V."/>
        </authorList>
    </citation>
    <scope>NUCLEOTIDE SEQUENCE [LARGE SCALE GENOMIC DNA]</scope>
</reference>
<keyword evidence="3" id="KW-0804">Transcription</keyword>
<dbReference type="PANTHER" id="PTHR46266">
    <property type="entry name" value="TRANSCRIPTION FACTOR TT8"/>
    <property type="match status" value="1"/>
</dbReference>
<feature type="non-terminal residue" evidence="5">
    <location>
        <position position="201"/>
    </location>
</feature>